<accession>A0A3A6QZY0</accession>
<keyword evidence="3" id="KW-1185">Reference proteome</keyword>
<sequence>MSKDFAFTTEYTLDKTFFTECYDQTSRPATFPKAYFKGIIFLIFGVVLLEFELLPSGYVGWFFIVLSVVEAFSVYFKRTWWIWRQTTSMNSGSKVVFQVDSNGVSYKSGKNTRNIVWNEIDQIEQSDLGLIFHMGKQRQYVSKSCLNDEVITFIVDQHAAAKLESN</sequence>
<proteinExistence type="predicted"/>
<dbReference type="RefSeq" id="WP_120032681.1">
    <property type="nucleotide sequence ID" value="NZ_QVMU01000015.1"/>
</dbReference>
<evidence type="ECO:0000256" key="1">
    <source>
        <dbReference type="SAM" id="Phobius"/>
    </source>
</evidence>
<dbReference type="Proteomes" id="UP000273252">
    <property type="component" value="Unassembled WGS sequence"/>
</dbReference>
<keyword evidence="1" id="KW-0472">Membrane</keyword>
<dbReference type="EMBL" id="QVMU01000015">
    <property type="protein sequence ID" value="RJX69486.1"/>
    <property type="molecule type" value="Genomic_DNA"/>
</dbReference>
<organism evidence="2 3">
    <name type="scientific">Vibrio sinensis</name>
    <dbReference type="NCBI Taxonomy" id="2302434"/>
    <lineage>
        <taxon>Bacteria</taxon>
        <taxon>Pseudomonadati</taxon>
        <taxon>Pseudomonadota</taxon>
        <taxon>Gammaproteobacteria</taxon>
        <taxon>Vibrionales</taxon>
        <taxon>Vibrionaceae</taxon>
        <taxon>Vibrio</taxon>
    </lineage>
</organism>
<evidence type="ECO:0000313" key="3">
    <source>
        <dbReference type="Proteomes" id="UP000273252"/>
    </source>
</evidence>
<evidence type="ECO:0000313" key="2">
    <source>
        <dbReference type="EMBL" id="RJX69486.1"/>
    </source>
</evidence>
<dbReference type="AlphaFoldDB" id="A0A3A6QZY0"/>
<keyword evidence="1" id="KW-0812">Transmembrane</keyword>
<name>A0A3A6QZY0_9VIBR</name>
<gene>
    <name evidence="2" type="ORF">DZ860_14960</name>
</gene>
<keyword evidence="1" id="KW-1133">Transmembrane helix</keyword>
<reference evidence="2 3" key="1">
    <citation type="submission" date="2018-08" db="EMBL/GenBank/DDBJ databases">
        <title>Vibrio isolated from the Eastern China Marginal Seas.</title>
        <authorList>
            <person name="Li Y."/>
        </authorList>
    </citation>
    <scope>NUCLEOTIDE SEQUENCE [LARGE SCALE GENOMIC DNA]</scope>
    <source>
        <strain evidence="2 3">BEI233</strain>
    </source>
</reference>
<dbReference type="OrthoDB" id="6118195at2"/>
<protein>
    <submittedName>
        <fullName evidence="2">YcxB family protein</fullName>
    </submittedName>
</protein>
<comment type="caution">
    <text evidence="2">The sequence shown here is derived from an EMBL/GenBank/DDBJ whole genome shotgun (WGS) entry which is preliminary data.</text>
</comment>
<feature type="transmembrane region" description="Helical" evidence="1">
    <location>
        <begin position="57"/>
        <end position="76"/>
    </location>
</feature>
<feature type="transmembrane region" description="Helical" evidence="1">
    <location>
        <begin position="34"/>
        <end position="51"/>
    </location>
</feature>